<comment type="caution">
    <text evidence="2">The sequence shown here is derived from an EMBL/GenBank/DDBJ whole genome shotgun (WGS) entry which is preliminary data.</text>
</comment>
<evidence type="ECO:0000313" key="2">
    <source>
        <dbReference type="EMBL" id="GHH15874.1"/>
    </source>
</evidence>
<accession>A0ABQ3LH29</accession>
<organism evidence="2 3">
    <name type="scientific">Amycolatopsis oliviviridis</name>
    <dbReference type="NCBI Taxonomy" id="1471590"/>
    <lineage>
        <taxon>Bacteria</taxon>
        <taxon>Bacillati</taxon>
        <taxon>Actinomycetota</taxon>
        <taxon>Actinomycetes</taxon>
        <taxon>Pseudonocardiales</taxon>
        <taxon>Pseudonocardiaceae</taxon>
        <taxon>Amycolatopsis</taxon>
    </lineage>
</organism>
<evidence type="ECO:0000256" key="1">
    <source>
        <dbReference type="SAM" id="MobiDB-lite"/>
    </source>
</evidence>
<proteinExistence type="predicted"/>
<evidence type="ECO:0000313" key="3">
    <source>
        <dbReference type="Proteomes" id="UP000635387"/>
    </source>
</evidence>
<sequence length="90" mass="9678">MLCPGQMLTGETIAVPRRVLITGVDHVATAADFELDDAIETAIPLPDDLRAQFRGDAFQFLRIRIMKSPREPVQAPADGAAGRSAQGFQG</sequence>
<gene>
    <name evidence="2" type="ORF">GCM10017790_30850</name>
</gene>
<dbReference type="Proteomes" id="UP000635387">
    <property type="component" value="Unassembled WGS sequence"/>
</dbReference>
<feature type="region of interest" description="Disordered" evidence="1">
    <location>
        <begin position="70"/>
        <end position="90"/>
    </location>
</feature>
<protein>
    <submittedName>
        <fullName evidence="2">Uncharacterized protein</fullName>
    </submittedName>
</protein>
<dbReference type="EMBL" id="BNAY01000003">
    <property type="protein sequence ID" value="GHH15874.1"/>
    <property type="molecule type" value="Genomic_DNA"/>
</dbReference>
<reference evidence="3" key="1">
    <citation type="journal article" date="2019" name="Int. J. Syst. Evol. Microbiol.">
        <title>The Global Catalogue of Microorganisms (GCM) 10K type strain sequencing project: providing services to taxonomists for standard genome sequencing and annotation.</title>
        <authorList>
            <consortium name="The Broad Institute Genomics Platform"/>
            <consortium name="The Broad Institute Genome Sequencing Center for Infectious Disease"/>
            <person name="Wu L."/>
            <person name="Ma J."/>
        </authorList>
    </citation>
    <scope>NUCLEOTIDE SEQUENCE [LARGE SCALE GENOMIC DNA]</scope>
    <source>
        <strain evidence="3">CGMCC 4.7683</strain>
    </source>
</reference>
<keyword evidence="3" id="KW-1185">Reference proteome</keyword>
<name>A0ABQ3LH29_9PSEU</name>